<dbReference type="Gene3D" id="3.10.20.30">
    <property type="match status" value="1"/>
</dbReference>
<feature type="domain" description="FAD-binding FR-type" evidence="8">
    <location>
        <begin position="14"/>
        <end position="116"/>
    </location>
</feature>
<gene>
    <name evidence="9" type="ORF">RR42_s0670</name>
</gene>
<evidence type="ECO:0000259" key="7">
    <source>
        <dbReference type="PROSITE" id="PS51085"/>
    </source>
</evidence>
<keyword evidence="10" id="KW-1185">Reference proteome</keyword>
<dbReference type="InterPro" id="IPR050415">
    <property type="entry name" value="MRET"/>
</dbReference>
<dbReference type="EMBL" id="CP010537">
    <property type="protein sequence ID" value="AJG22261.1"/>
    <property type="molecule type" value="Genomic_DNA"/>
</dbReference>
<dbReference type="InterPro" id="IPR001041">
    <property type="entry name" value="2Fe-2S_ferredoxin-type"/>
</dbReference>
<dbReference type="Gene3D" id="3.40.50.80">
    <property type="entry name" value="Nucleotide-binding domain of ferredoxin-NADP reductase (FNR) module"/>
    <property type="match status" value="1"/>
</dbReference>
<evidence type="ECO:0000259" key="8">
    <source>
        <dbReference type="PROSITE" id="PS51384"/>
    </source>
</evidence>
<keyword evidence="3" id="KW-0479">Metal-binding</keyword>
<dbReference type="PROSITE" id="PS00197">
    <property type="entry name" value="2FE2S_FER_1"/>
    <property type="match status" value="1"/>
</dbReference>
<dbReference type="Pfam" id="PF00111">
    <property type="entry name" value="Fer2"/>
    <property type="match status" value="1"/>
</dbReference>
<keyword evidence="4 9" id="KW-0560">Oxidoreductase</keyword>
<keyword evidence="2" id="KW-0001">2Fe-2S</keyword>
<evidence type="ECO:0000256" key="3">
    <source>
        <dbReference type="ARBA" id="ARBA00022723"/>
    </source>
</evidence>
<dbReference type="SUPFAM" id="SSF52343">
    <property type="entry name" value="Ferredoxin reductase-like, C-terminal NADP-linked domain"/>
    <property type="match status" value="1"/>
</dbReference>
<dbReference type="InterPro" id="IPR017927">
    <property type="entry name" value="FAD-bd_FR_type"/>
</dbReference>
<dbReference type="PANTHER" id="PTHR47354:SF1">
    <property type="entry name" value="CARNITINE MONOOXYGENASE REDUCTASE SUBUNIT"/>
    <property type="match status" value="1"/>
</dbReference>
<dbReference type="GO" id="GO:0051537">
    <property type="term" value="F:2 iron, 2 sulfur cluster binding"/>
    <property type="evidence" value="ECO:0007669"/>
    <property type="project" value="UniProtKB-KW"/>
</dbReference>
<sequence>MTASIVNSVGSTRHELLLVTVAGVRHAACDVVELELISETGDELPHFEPGAHIDVHLPNGLVRQYSLSNYGKFSGAYRIGVARAEISRGGSSHIHTEIQAGSRLLIGAPRNNFPLVPDASRYLFVAGGIGITPIMSMIRWCDLNKKPWRLLYCVRSRSRAAFWSEISKLSFSELTLHCDEECGGDRADIKSLIASVKAGEHIYCCGPAGLMRAVENAARSFPADAVHFEWFSRAEEDAQSKPGDQQFDVVLRQSGKTISVSAEKTILEALEDADVMAPFGCREGLCGSCVTTVCGGEPDHRDQVLTEAERKSGKVMMICVSRAKGDRIELDL</sequence>
<organism evidence="9 10">
    <name type="scientific">Cupriavidus basilensis</name>
    <dbReference type="NCBI Taxonomy" id="68895"/>
    <lineage>
        <taxon>Bacteria</taxon>
        <taxon>Pseudomonadati</taxon>
        <taxon>Pseudomonadota</taxon>
        <taxon>Betaproteobacteria</taxon>
        <taxon>Burkholderiales</taxon>
        <taxon>Burkholderiaceae</taxon>
        <taxon>Cupriavidus</taxon>
    </lineage>
</organism>
<dbReference type="InterPro" id="IPR017938">
    <property type="entry name" value="Riboflavin_synthase-like_b-brl"/>
</dbReference>
<dbReference type="GO" id="GO:0046872">
    <property type="term" value="F:metal ion binding"/>
    <property type="evidence" value="ECO:0007669"/>
    <property type="project" value="UniProtKB-KW"/>
</dbReference>
<protein>
    <submittedName>
        <fullName evidence="9">Flavodoxin reductases (Ferredoxin-NADPH reductases) family 1</fullName>
        <ecNumber evidence="9">1.14.13.-</ecNumber>
    </submittedName>
</protein>
<dbReference type="InterPro" id="IPR012675">
    <property type="entry name" value="Beta-grasp_dom_sf"/>
</dbReference>
<dbReference type="InterPro" id="IPR039261">
    <property type="entry name" value="FNR_nucleotide-bd"/>
</dbReference>
<dbReference type="SUPFAM" id="SSF54292">
    <property type="entry name" value="2Fe-2S ferredoxin-like"/>
    <property type="match status" value="1"/>
</dbReference>
<dbReference type="Pfam" id="PF00175">
    <property type="entry name" value="NAD_binding_1"/>
    <property type="match status" value="1"/>
</dbReference>
<dbReference type="Gene3D" id="2.40.30.10">
    <property type="entry name" value="Translation factors"/>
    <property type="match status" value="1"/>
</dbReference>
<dbReference type="OrthoDB" id="544091at2"/>
<evidence type="ECO:0000256" key="5">
    <source>
        <dbReference type="ARBA" id="ARBA00023004"/>
    </source>
</evidence>
<evidence type="ECO:0000256" key="6">
    <source>
        <dbReference type="ARBA" id="ARBA00023014"/>
    </source>
</evidence>
<reference evidence="9 10" key="1">
    <citation type="journal article" date="2015" name="Genome Announc.">
        <title>Complete Genome Sequence of Cupriavidus basilensis 4G11, Isolated from the Oak Ridge Field Research Center Site.</title>
        <authorList>
            <person name="Ray J."/>
            <person name="Waters R.J."/>
            <person name="Skerker J.M."/>
            <person name="Kuehl J.V."/>
            <person name="Price M.N."/>
            <person name="Huang J."/>
            <person name="Chakraborty R."/>
            <person name="Arkin A.P."/>
            <person name="Deutschbauer A."/>
        </authorList>
    </citation>
    <scope>NUCLEOTIDE SEQUENCE [LARGE SCALE GENOMIC DNA]</scope>
    <source>
        <strain evidence="9">4G11</strain>
    </source>
</reference>
<dbReference type="InterPro" id="IPR036010">
    <property type="entry name" value="2Fe-2S_ferredoxin-like_sf"/>
</dbReference>
<keyword evidence="5" id="KW-0408">Iron</keyword>
<dbReference type="SUPFAM" id="SSF63380">
    <property type="entry name" value="Riboflavin synthase domain-like"/>
    <property type="match status" value="1"/>
</dbReference>
<dbReference type="STRING" id="68895.RR42_s0670"/>
<dbReference type="PRINTS" id="PR00409">
    <property type="entry name" value="PHDIOXRDTASE"/>
</dbReference>
<evidence type="ECO:0000313" key="10">
    <source>
        <dbReference type="Proteomes" id="UP000031843"/>
    </source>
</evidence>
<evidence type="ECO:0000256" key="4">
    <source>
        <dbReference type="ARBA" id="ARBA00023002"/>
    </source>
</evidence>
<proteinExistence type="predicted"/>
<dbReference type="KEGG" id="cbw:RR42_s0670"/>
<evidence type="ECO:0000313" key="9">
    <source>
        <dbReference type="EMBL" id="AJG22261.1"/>
    </source>
</evidence>
<dbReference type="InterPro" id="IPR001433">
    <property type="entry name" value="OxRdtase_FAD/NAD-bd"/>
</dbReference>
<dbReference type="GO" id="GO:0016491">
    <property type="term" value="F:oxidoreductase activity"/>
    <property type="evidence" value="ECO:0007669"/>
    <property type="project" value="UniProtKB-KW"/>
</dbReference>
<name>A0A0C4YNT2_9BURK</name>
<dbReference type="RefSeq" id="WP_144409935.1">
    <property type="nucleotide sequence ID" value="NZ_CP010537.1"/>
</dbReference>
<dbReference type="PANTHER" id="PTHR47354">
    <property type="entry name" value="NADH OXIDOREDUCTASE HCR"/>
    <property type="match status" value="1"/>
</dbReference>
<dbReference type="Proteomes" id="UP000031843">
    <property type="component" value="Chromosome secondary"/>
</dbReference>
<dbReference type="AlphaFoldDB" id="A0A0C4YNT2"/>
<evidence type="ECO:0000256" key="2">
    <source>
        <dbReference type="ARBA" id="ARBA00022714"/>
    </source>
</evidence>
<keyword evidence="6" id="KW-0411">Iron-sulfur</keyword>
<accession>A0A0C4YNT2</accession>
<dbReference type="PROSITE" id="PS51384">
    <property type="entry name" value="FAD_FR"/>
    <property type="match status" value="1"/>
</dbReference>
<evidence type="ECO:0000256" key="1">
    <source>
        <dbReference type="ARBA" id="ARBA00022630"/>
    </source>
</evidence>
<dbReference type="CDD" id="cd00207">
    <property type="entry name" value="fer2"/>
    <property type="match status" value="1"/>
</dbReference>
<dbReference type="EC" id="1.14.13.-" evidence="9"/>
<dbReference type="PROSITE" id="PS51085">
    <property type="entry name" value="2FE2S_FER_2"/>
    <property type="match status" value="1"/>
</dbReference>
<dbReference type="CDD" id="cd06185">
    <property type="entry name" value="PDR_like"/>
    <property type="match status" value="1"/>
</dbReference>
<keyword evidence="1" id="KW-0285">Flavoprotein</keyword>
<dbReference type="InterPro" id="IPR006058">
    <property type="entry name" value="2Fe2S_fd_BS"/>
</dbReference>
<feature type="domain" description="2Fe-2S ferredoxin-type" evidence="7">
    <location>
        <begin position="245"/>
        <end position="332"/>
    </location>
</feature>